<protein>
    <recommendedName>
        <fullName evidence="5">AN1-type domain-containing protein</fullName>
    </recommendedName>
</protein>
<evidence type="ECO:0000313" key="7">
    <source>
        <dbReference type="Proteomes" id="UP001162156"/>
    </source>
</evidence>
<accession>A0AAV8ZU41</accession>
<dbReference type="EMBL" id="JANEYF010000249">
    <property type="protein sequence ID" value="KAJ8971152.1"/>
    <property type="molecule type" value="Genomic_DNA"/>
</dbReference>
<dbReference type="AlphaFoldDB" id="A0AAV8ZU41"/>
<name>A0AAV8ZU41_9CUCU</name>
<proteinExistence type="predicted"/>
<dbReference type="Gene3D" id="4.10.1110.10">
    <property type="entry name" value="AN1-like Zinc finger"/>
    <property type="match status" value="1"/>
</dbReference>
<dbReference type="PROSITE" id="PS51039">
    <property type="entry name" value="ZF_AN1"/>
    <property type="match status" value="1"/>
</dbReference>
<dbReference type="SUPFAM" id="SSF118310">
    <property type="entry name" value="AN1-like Zinc finger"/>
    <property type="match status" value="1"/>
</dbReference>
<sequence>MSLTVTVGNLIMDKAKVTTKEVAANKASNSENIDEILEKVTTVDNTCSFTKCKNRTKDIAIHCKYCNKRYCTTHGLPEIHGCGEAVKRDEKRKFLHPDTKLSNEKHSQAQTKLNMKLKQMQLERKSKQGFSNKGKKN</sequence>
<evidence type="ECO:0000256" key="1">
    <source>
        <dbReference type="ARBA" id="ARBA00022723"/>
    </source>
</evidence>
<keyword evidence="7" id="KW-1185">Reference proteome</keyword>
<gene>
    <name evidence="6" type="ORF">NQ314_000850</name>
</gene>
<organism evidence="6 7">
    <name type="scientific">Rhamnusium bicolor</name>
    <dbReference type="NCBI Taxonomy" id="1586634"/>
    <lineage>
        <taxon>Eukaryota</taxon>
        <taxon>Metazoa</taxon>
        <taxon>Ecdysozoa</taxon>
        <taxon>Arthropoda</taxon>
        <taxon>Hexapoda</taxon>
        <taxon>Insecta</taxon>
        <taxon>Pterygota</taxon>
        <taxon>Neoptera</taxon>
        <taxon>Endopterygota</taxon>
        <taxon>Coleoptera</taxon>
        <taxon>Polyphaga</taxon>
        <taxon>Cucujiformia</taxon>
        <taxon>Chrysomeloidea</taxon>
        <taxon>Cerambycidae</taxon>
        <taxon>Lepturinae</taxon>
        <taxon>Rhagiini</taxon>
        <taxon>Rhamnusium</taxon>
    </lineage>
</organism>
<dbReference type="InterPro" id="IPR000058">
    <property type="entry name" value="Znf_AN1"/>
</dbReference>
<evidence type="ECO:0000259" key="5">
    <source>
        <dbReference type="PROSITE" id="PS51039"/>
    </source>
</evidence>
<keyword evidence="1" id="KW-0479">Metal-binding</keyword>
<evidence type="ECO:0000313" key="6">
    <source>
        <dbReference type="EMBL" id="KAJ8971152.1"/>
    </source>
</evidence>
<keyword evidence="3" id="KW-0862">Zinc</keyword>
<reference evidence="6" key="1">
    <citation type="journal article" date="2023" name="Insect Mol. Biol.">
        <title>Genome sequencing provides insights into the evolution of gene families encoding plant cell wall-degrading enzymes in longhorned beetles.</title>
        <authorList>
            <person name="Shin N.R."/>
            <person name="Okamura Y."/>
            <person name="Kirsch R."/>
            <person name="Pauchet Y."/>
        </authorList>
    </citation>
    <scope>NUCLEOTIDE SEQUENCE</scope>
    <source>
        <strain evidence="6">RBIC_L_NR</strain>
    </source>
</reference>
<dbReference type="GO" id="GO:0008270">
    <property type="term" value="F:zinc ion binding"/>
    <property type="evidence" value="ECO:0007669"/>
    <property type="project" value="UniProtKB-KW"/>
</dbReference>
<dbReference type="Proteomes" id="UP001162156">
    <property type="component" value="Unassembled WGS sequence"/>
</dbReference>
<evidence type="ECO:0000256" key="2">
    <source>
        <dbReference type="ARBA" id="ARBA00022771"/>
    </source>
</evidence>
<dbReference type="Pfam" id="PF01428">
    <property type="entry name" value="zf-AN1"/>
    <property type="match status" value="1"/>
</dbReference>
<dbReference type="SMART" id="SM00154">
    <property type="entry name" value="ZnF_AN1"/>
    <property type="match status" value="1"/>
</dbReference>
<dbReference type="InterPro" id="IPR035896">
    <property type="entry name" value="AN1-like_Znf"/>
</dbReference>
<keyword evidence="2 4" id="KW-0863">Zinc-finger</keyword>
<evidence type="ECO:0000256" key="4">
    <source>
        <dbReference type="PROSITE-ProRule" id="PRU00449"/>
    </source>
</evidence>
<evidence type="ECO:0000256" key="3">
    <source>
        <dbReference type="ARBA" id="ARBA00022833"/>
    </source>
</evidence>
<comment type="caution">
    <text evidence="6">The sequence shown here is derived from an EMBL/GenBank/DDBJ whole genome shotgun (WGS) entry which is preliminary data.</text>
</comment>
<feature type="domain" description="AN1-type" evidence="5">
    <location>
        <begin position="41"/>
        <end position="90"/>
    </location>
</feature>